<dbReference type="AlphaFoldDB" id="A8Z6P3"/>
<protein>
    <submittedName>
        <fullName evidence="1">Uncharacterized protein</fullName>
    </submittedName>
</protein>
<evidence type="ECO:0000313" key="1">
    <source>
        <dbReference type="EMBL" id="ABW74822.1"/>
    </source>
</evidence>
<dbReference type="HOGENOM" id="CLU_1052449_0_0_7"/>
<dbReference type="EMBL" id="CP000792">
    <property type="protein sequence ID" value="ABW74822.1"/>
    <property type="molecule type" value="Genomic_DNA"/>
</dbReference>
<name>A8Z6P3_CAMC1</name>
<gene>
    <name evidence="1" type="ORF">CCC13826_0261</name>
</gene>
<dbReference type="RefSeq" id="WP_048809876.1">
    <property type="nucleotide sequence ID" value="NC_009802.2"/>
</dbReference>
<dbReference type="OrthoDB" id="10007860at2"/>
<reference evidence="2" key="1">
    <citation type="submission" date="2007-10" db="EMBL/GenBank/DDBJ databases">
        <title>Genome sequence of Campylobacter concisus 13826 isolated from human feces.</title>
        <authorList>
            <person name="Fouts D.E."/>
            <person name="Mongodin E.F."/>
            <person name="Puiu D."/>
            <person name="Sebastian Y."/>
            <person name="Miller W.G."/>
            <person name="Mandrell R.E."/>
            <person name="On S."/>
            <person name="Nelson K.E."/>
        </authorList>
    </citation>
    <scope>NUCLEOTIDE SEQUENCE [LARGE SCALE GENOMIC DNA]</scope>
    <source>
        <strain evidence="2">13826</strain>
    </source>
</reference>
<dbReference type="STRING" id="360104.CCC13826_0261"/>
<sequence length="264" mass="30838">MVSLLCGCCGDKPIVSLQITRVFKCYFEVEPTSYRYYEIKKGGDHALIAFFNGFKYSSFSKENKYLFDTSFFFANFVDYAVESANTPLHRVKIDHDNFRFKLGADFLTPFGKDKMVELPTASDISSYLVPDLIFDSPVSDYFYFFVFCDLDFSKCQNDLDFSDSNNYRSSSPFFRVPGVPNIIFANPISFARLPYHSQFFNLCSRGFVYDFSDFYSIFQQGFLSAYSKFYNDVINFNYHRSYFSVFRFLKKDYYAYIQNNSTAG</sequence>
<evidence type="ECO:0000313" key="2">
    <source>
        <dbReference type="Proteomes" id="UP000001121"/>
    </source>
</evidence>
<accession>A8Z6P3</accession>
<organism evidence="1 2">
    <name type="scientific">Campylobacter concisus (strain 13826)</name>
    <dbReference type="NCBI Taxonomy" id="360104"/>
    <lineage>
        <taxon>Bacteria</taxon>
        <taxon>Pseudomonadati</taxon>
        <taxon>Campylobacterota</taxon>
        <taxon>Epsilonproteobacteria</taxon>
        <taxon>Campylobacterales</taxon>
        <taxon>Campylobacteraceae</taxon>
        <taxon>Campylobacter</taxon>
    </lineage>
</organism>
<dbReference type="Proteomes" id="UP000001121">
    <property type="component" value="Chromosome"/>
</dbReference>
<proteinExistence type="predicted"/>
<dbReference type="KEGG" id="cco:CCC13826_0261"/>